<accession>A0A1I4IIP5</accession>
<dbReference type="AlphaFoldDB" id="A0A1I4IIP5"/>
<organism evidence="1 2">
    <name type="scientific">Methylobacterium pseudosasicola</name>
    <dbReference type="NCBI Taxonomy" id="582667"/>
    <lineage>
        <taxon>Bacteria</taxon>
        <taxon>Pseudomonadati</taxon>
        <taxon>Pseudomonadota</taxon>
        <taxon>Alphaproteobacteria</taxon>
        <taxon>Hyphomicrobiales</taxon>
        <taxon>Methylobacteriaceae</taxon>
        <taxon>Methylobacterium</taxon>
    </lineage>
</organism>
<dbReference type="Gene3D" id="1.10.10.690">
    <property type="entry name" value="YidB-like"/>
    <property type="match status" value="1"/>
</dbReference>
<gene>
    <name evidence="1" type="ORF">SAMN05192568_1006170</name>
</gene>
<evidence type="ECO:0000313" key="1">
    <source>
        <dbReference type="EMBL" id="SFL54232.1"/>
    </source>
</evidence>
<dbReference type="Pfam" id="PF20159">
    <property type="entry name" value="YidB"/>
    <property type="match status" value="1"/>
</dbReference>
<dbReference type="InterPro" id="IPR045372">
    <property type="entry name" value="YidB"/>
</dbReference>
<evidence type="ECO:0000313" key="2">
    <source>
        <dbReference type="Proteomes" id="UP000199048"/>
    </source>
</evidence>
<dbReference type="SUPFAM" id="SSF140804">
    <property type="entry name" value="YidB-like"/>
    <property type="match status" value="1"/>
</dbReference>
<proteinExistence type="predicted"/>
<dbReference type="Proteomes" id="UP000199048">
    <property type="component" value="Unassembled WGS sequence"/>
</dbReference>
<sequence>MGLLDGVKTMLDDVVAAADRAVVRTGSGKLALALAKFYPGGLVAFLDRLRETGHGDAVDSWIASGENRPVPASAIAQCLPDAVTDRLAYDLNLPAGRVATALAEFLPAAVAAQSEDGRLKPQPNFSTQIR</sequence>
<reference evidence="2" key="1">
    <citation type="submission" date="2016-10" db="EMBL/GenBank/DDBJ databases">
        <authorList>
            <person name="Varghese N."/>
            <person name="Submissions S."/>
        </authorList>
    </citation>
    <scope>NUCLEOTIDE SEQUENCE [LARGE SCALE GENOMIC DNA]</scope>
    <source>
        <strain evidence="2">BL36</strain>
    </source>
</reference>
<dbReference type="STRING" id="582667.SAMN05192568_1006170"/>
<name>A0A1I4IIP5_9HYPH</name>
<dbReference type="OrthoDB" id="4235777at2"/>
<keyword evidence="2" id="KW-1185">Reference proteome</keyword>
<dbReference type="InterPro" id="IPR027405">
    <property type="entry name" value="YidB-like"/>
</dbReference>
<evidence type="ECO:0008006" key="3">
    <source>
        <dbReference type="Google" id="ProtNLM"/>
    </source>
</evidence>
<dbReference type="EMBL" id="FOTK01000006">
    <property type="protein sequence ID" value="SFL54232.1"/>
    <property type="molecule type" value="Genomic_DNA"/>
</dbReference>
<protein>
    <recommendedName>
        <fullName evidence="3">DUF937 domain-containing protein</fullName>
    </recommendedName>
</protein>
<dbReference type="RefSeq" id="WP_092038995.1">
    <property type="nucleotide sequence ID" value="NZ_FOTK01000006.1"/>
</dbReference>